<dbReference type="InterPro" id="IPR000330">
    <property type="entry name" value="SNF2_N"/>
</dbReference>
<dbReference type="InterPro" id="IPR020838">
    <property type="entry name" value="DBINO"/>
</dbReference>
<feature type="domain" description="Helicase ATP-binding" evidence="13">
    <location>
        <begin position="82"/>
        <end position="252"/>
    </location>
</feature>
<feature type="region of interest" description="Disordered" evidence="12">
    <location>
        <begin position="365"/>
        <end position="399"/>
    </location>
</feature>
<evidence type="ECO:0000256" key="11">
    <source>
        <dbReference type="RuleBase" id="RU368001"/>
    </source>
</evidence>
<name>B7QG93_IXOSC</name>
<evidence type="ECO:0000256" key="9">
    <source>
        <dbReference type="ARBA" id="ARBA00023204"/>
    </source>
</evidence>
<evidence type="ECO:0000313" key="15">
    <source>
        <dbReference type="EMBL" id="EEC17865.1"/>
    </source>
</evidence>
<comment type="function">
    <text evidence="11">ATPase component of the INO80 complex which remodels chromatin by shifting nucleosomes and is involved in DNA repair.</text>
</comment>
<reference evidence="16" key="2">
    <citation type="submission" date="2020-05" db="UniProtKB">
        <authorList>
            <consortium name="EnsemblMetazoa"/>
        </authorList>
    </citation>
    <scope>IDENTIFICATION</scope>
    <source>
        <strain evidence="16">wikel</strain>
    </source>
</reference>
<keyword evidence="4" id="KW-0547">Nucleotide-binding</keyword>
<dbReference type="PROSITE" id="PS51192">
    <property type="entry name" value="HELICASE_ATP_BIND_1"/>
    <property type="match status" value="1"/>
</dbReference>
<dbReference type="GO" id="GO:0005524">
    <property type="term" value="F:ATP binding"/>
    <property type="evidence" value="ECO:0007669"/>
    <property type="project" value="UniProtKB-UniRule"/>
</dbReference>
<keyword evidence="7 11" id="KW-0067">ATP-binding</keyword>
<dbReference type="EMBL" id="DS929844">
    <property type="protein sequence ID" value="EEC17865.1"/>
    <property type="molecule type" value="Genomic_DNA"/>
</dbReference>
<dbReference type="InterPro" id="IPR050520">
    <property type="entry name" value="INO80/SWR1_helicase"/>
</dbReference>
<dbReference type="InParanoid" id="B7QG93"/>
<keyword evidence="17" id="KW-1185">Reference proteome</keyword>
<dbReference type="EnsemblMetazoa" id="ISCW012980-RA">
    <property type="protein sequence ID" value="ISCW012980-PA"/>
    <property type="gene ID" value="ISCW012980"/>
</dbReference>
<evidence type="ECO:0000256" key="8">
    <source>
        <dbReference type="ARBA" id="ARBA00023125"/>
    </source>
</evidence>
<evidence type="ECO:0000259" key="13">
    <source>
        <dbReference type="PROSITE" id="PS51192"/>
    </source>
</evidence>
<dbReference type="SMART" id="SM00487">
    <property type="entry name" value="DEXDc"/>
    <property type="match status" value="1"/>
</dbReference>
<dbReference type="EMBL" id="ABJB010252823">
    <property type="status" value="NOT_ANNOTATED_CDS"/>
    <property type="molecule type" value="Genomic_DNA"/>
</dbReference>
<dbReference type="AlphaFoldDB" id="B7QG93"/>
<dbReference type="EMBL" id="ABJB011109912">
    <property type="status" value="NOT_ANNOTATED_CDS"/>
    <property type="molecule type" value="Genomic_DNA"/>
</dbReference>
<dbReference type="EMBL" id="ABJB011121765">
    <property type="status" value="NOT_ANNOTATED_CDS"/>
    <property type="molecule type" value="Genomic_DNA"/>
</dbReference>
<feature type="domain" description="DBINO" evidence="14">
    <location>
        <begin position="1"/>
        <end position="63"/>
    </location>
</feature>
<keyword evidence="6 11" id="KW-0378">Hydrolase</keyword>
<dbReference type="GO" id="GO:0031011">
    <property type="term" value="C:Ino80 complex"/>
    <property type="evidence" value="ECO:0007669"/>
    <property type="project" value="UniProtKB-UniRule"/>
</dbReference>
<dbReference type="Pfam" id="PF13892">
    <property type="entry name" value="DBINO"/>
    <property type="match status" value="1"/>
</dbReference>
<accession>B7QG93</accession>
<proteinExistence type="inferred from homology"/>
<sequence>MLLYWKRYEKVEKEHRRRAEREAQEQLRIDIEMREVGGAPRPMNEDFRITADPSLATEDLSQPLMFVGKLKTYQLKGMNWLYSLYDKGINGILADEMGLGKTVQTIAFLAALAEVQSIWGPFLVIAPASTLHNWQQEFTKFVPKFRVVPYWGNTSDRKVLRQFWGRLEGGQGSSFHVVVTSYQLVVQDVKYFQRIRWQYMVLDEAQAIKSTSSVRWKILLAFHCRNRLLLTGTPIQNTMAELWALLHFIMPTLFDSHDEFNEWFSKDIESHAENKSTIDEKHLSRLHMILKPFMLRRIKKDVENELSDKIEVQVTCWLAQRQKLLYQGLKNKISIEDLMQSAGAASSQAQSATSSLMNLVMQFRKKAHHHQPQPPQQQQQQPPPQHQHGPASPPALPEFPHRPLPVQVLECVPTEVPRFLVSCTSPRVTSEPPELWCHSSSALWWWRGVQACGSPQAHWWWRTGQLPGAPAAQGAVFGPPPTPEGGLASARPLRGWSHICIPDKETLVTDSGKLQVLDSLLCRLKSEGHRVLIYSQMTRMIDLLEASSTCIWTFLSAQCATVSGFTRRATHYA</sequence>
<dbReference type="Proteomes" id="UP000001555">
    <property type="component" value="Unassembled WGS sequence"/>
</dbReference>
<dbReference type="InterPro" id="IPR014001">
    <property type="entry name" value="Helicase_ATP-bd"/>
</dbReference>
<keyword evidence="9 11" id="KW-0234">DNA repair</keyword>
<comment type="subunit">
    <text evidence="11">Component of the INO80 chromatin-remodeling complex.</text>
</comment>
<dbReference type="EMBL" id="ABJB010572087">
    <property type="status" value="NOT_ANNOTATED_CDS"/>
    <property type="molecule type" value="Genomic_DNA"/>
</dbReference>
<gene>
    <name evidence="15" type="ORF">IscW_ISCW012980</name>
</gene>
<dbReference type="EMBL" id="ABJB010902280">
    <property type="status" value="NOT_ANNOTATED_CDS"/>
    <property type="molecule type" value="Genomic_DNA"/>
</dbReference>
<dbReference type="VEuPathDB" id="VectorBase:ISCI012980"/>
<dbReference type="PROSITE" id="PS51413">
    <property type="entry name" value="DBINO"/>
    <property type="match status" value="1"/>
</dbReference>
<dbReference type="FunFam" id="3.40.50.10810:FF:000006">
    <property type="entry name" value="Putative DNA helicase INO80"/>
    <property type="match status" value="1"/>
</dbReference>
<dbReference type="VEuPathDB" id="VectorBase:ISCP_035931"/>
<evidence type="ECO:0000256" key="3">
    <source>
        <dbReference type="ARBA" id="ARBA00019805"/>
    </source>
</evidence>
<comment type="catalytic activity">
    <reaction evidence="11">
        <text>ATP + H2O = ADP + phosphate + H(+)</text>
        <dbReference type="Rhea" id="RHEA:13065"/>
        <dbReference type="ChEBI" id="CHEBI:15377"/>
        <dbReference type="ChEBI" id="CHEBI:15378"/>
        <dbReference type="ChEBI" id="CHEBI:30616"/>
        <dbReference type="ChEBI" id="CHEBI:43474"/>
        <dbReference type="ChEBI" id="CHEBI:456216"/>
    </reaction>
</comment>
<organism>
    <name type="scientific">Ixodes scapularis</name>
    <name type="common">Black-legged tick</name>
    <name type="synonym">Deer tick</name>
    <dbReference type="NCBI Taxonomy" id="6945"/>
    <lineage>
        <taxon>Eukaryota</taxon>
        <taxon>Metazoa</taxon>
        <taxon>Ecdysozoa</taxon>
        <taxon>Arthropoda</taxon>
        <taxon>Chelicerata</taxon>
        <taxon>Arachnida</taxon>
        <taxon>Acari</taxon>
        <taxon>Parasitiformes</taxon>
        <taxon>Ixodida</taxon>
        <taxon>Ixodoidea</taxon>
        <taxon>Ixodidae</taxon>
        <taxon>Ixodinae</taxon>
        <taxon>Ixodes</taxon>
    </lineage>
</organism>
<dbReference type="Gene3D" id="3.40.50.300">
    <property type="entry name" value="P-loop containing nucleotide triphosphate hydrolases"/>
    <property type="match status" value="1"/>
</dbReference>
<evidence type="ECO:0000256" key="10">
    <source>
        <dbReference type="ARBA" id="ARBA00023242"/>
    </source>
</evidence>
<dbReference type="Gene3D" id="3.40.50.10810">
    <property type="entry name" value="Tandem AAA-ATPase domain"/>
    <property type="match status" value="1"/>
</dbReference>
<dbReference type="PANTHER" id="PTHR45685:SF2">
    <property type="entry name" value="CHROMATIN-REMODELING ATPASE INO80"/>
    <property type="match status" value="1"/>
</dbReference>
<dbReference type="PaxDb" id="6945-B7QG93"/>
<dbReference type="EMBL" id="ABJB010534669">
    <property type="status" value="NOT_ANNOTATED_CDS"/>
    <property type="molecule type" value="Genomic_DNA"/>
</dbReference>
<comment type="subcellular location">
    <subcellularLocation>
        <location evidence="1 11">Nucleus</location>
    </subcellularLocation>
</comment>
<dbReference type="SUPFAM" id="SSF52540">
    <property type="entry name" value="P-loop containing nucleoside triphosphate hydrolases"/>
    <property type="match status" value="2"/>
</dbReference>
<evidence type="ECO:0000256" key="1">
    <source>
        <dbReference type="ARBA" id="ARBA00004123"/>
    </source>
</evidence>
<dbReference type="InterPro" id="IPR027417">
    <property type="entry name" value="P-loop_NTPase"/>
</dbReference>
<dbReference type="STRING" id="6945.B7QG93"/>
<dbReference type="HOGENOM" id="CLU_475923_0_0_1"/>
<dbReference type="EC" id="3.6.4.-" evidence="11"/>
<evidence type="ECO:0000256" key="2">
    <source>
        <dbReference type="ARBA" id="ARBA00007025"/>
    </source>
</evidence>
<keyword evidence="8 11" id="KW-0238">DNA-binding</keyword>
<dbReference type="GO" id="GO:0003677">
    <property type="term" value="F:DNA binding"/>
    <property type="evidence" value="ECO:0007669"/>
    <property type="project" value="UniProtKB-UniRule"/>
</dbReference>
<evidence type="ECO:0000256" key="4">
    <source>
        <dbReference type="ARBA" id="ARBA00022741"/>
    </source>
</evidence>
<dbReference type="GO" id="GO:0006281">
    <property type="term" value="P:DNA repair"/>
    <property type="evidence" value="ECO:0007669"/>
    <property type="project" value="UniProtKB-UniRule"/>
</dbReference>
<dbReference type="PANTHER" id="PTHR45685">
    <property type="entry name" value="HELICASE SRCAP-RELATED"/>
    <property type="match status" value="1"/>
</dbReference>
<protein>
    <recommendedName>
        <fullName evidence="3 11">Chromatin-remodeling ATPase INO80</fullName>
        <ecNumber evidence="11">3.6.4.-</ecNumber>
    </recommendedName>
</protein>
<dbReference type="InterPro" id="IPR038718">
    <property type="entry name" value="SNF2-like_sf"/>
</dbReference>
<reference evidence="15 17" key="1">
    <citation type="submission" date="2008-03" db="EMBL/GenBank/DDBJ databases">
        <title>Annotation of Ixodes scapularis.</title>
        <authorList>
            <consortium name="Ixodes scapularis Genome Project Consortium"/>
            <person name="Caler E."/>
            <person name="Hannick L.I."/>
            <person name="Bidwell S."/>
            <person name="Joardar V."/>
            <person name="Thiagarajan M."/>
            <person name="Amedeo P."/>
            <person name="Galinsky K.J."/>
            <person name="Schobel S."/>
            <person name="Inman J."/>
            <person name="Hostetler J."/>
            <person name="Miller J."/>
            <person name="Hammond M."/>
            <person name="Megy K."/>
            <person name="Lawson D."/>
            <person name="Kodira C."/>
            <person name="Sutton G."/>
            <person name="Meyer J."/>
            <person name="Hill C.A."/>
            <person name="Birren B."/>
            <person name="Nene V."/>
            <person name="Collins F."/>
            <person name="Alarcon-Chaidez F."/>
            <person name="Wikel S."/>
            <person name="Strausberg R."/>
        </authorList>
    </citation>
    <scope>NUCLEOTIDE SEQUENCE [LARGE SCALE GENOMIC DNA]</scope>
    <source>
        <strain evidence="17">Wikel</strain>
        <strain evidence="15">Wikel colony</strain>
    </source>
</reference>
<comment type="similarity">
    <text evidence="2 11">Belongs to the SNF2/RAD54 helicase family.</text>
</comment>
<evidence type="ECO:0000313" key="16">
    <source>
        <dbReference type="EnsemblMetazoa" id="ISCW012980-PA"/>
    </source>
</evidence>
<dbReference type="GO" id="GO:0006338">
    <property type="term" value="P:chromatin remodeling"/>
    <property type="evidence" value="ECO:0007669"/>
    <property type="project" value="UniProtKB-UniRule"/>
</dbReference>
<evidence type="ECO:0000256" key="5">
    <source>
        <dbReference type="ARBA" id="ARBA00022763"/>
    </source>
</evidence>
<evidence type="ECO:0000259" key="14">
    <source>
        <dbReference type="PROSITE" id="PS51413"/>
    </source>
</evidence>
<keyword evidence="5 11" id="KW-0227">DNA damage</keyword>
<keyword evidence="10" id="KW-0539">Nucleus</keyword>
<dbReference type="VEuPathDB" id="VectorBase:ISCW012980"/>
<evidence type="ECO:0000256" key="7">
    <source>
        <dbReference type="ARBA" id="ARBA00022840"/>
    </source>
</evidence>
<feature type="compositionally biased region" description="Pro residues" evidence="12">
    <location>
        <begin position="381"/>
        <end position="397"/>
    </location>
</feature>
<dbReference type="OrthoDB" id="6425153at2759"/>
<evidence type="ECO:0000256" key="12">
    <source>
        <dbReference type="SAM" id="MobiDB-lite"/>
    </source>
</evidence>
<dbReference type="GO" id="GO:0016787">
    <property type="term" value="F:hydrolase activity"/>
    <property type="evidence" value="ECO:0007669"/>
    <property type="project" value="UniProtKB-KW"/>
</dbReference>
<dbReference type="EMBL" id="ABJB010697690">
    <property type="status" value="NOT_ANNOTATED_CDS"/>
    <property type="molecule type" value="Genomic_DNA"/>
</dbReference>
<evidence type="ECO:0000256" key="6">
    <source>
        <dbReference type="ARBA" id="ARBA00022801"/>
    </source>
</evidence>
<evidence type="ECO:0000313" key="17">
    <source>
        <dbReference type="Proteomes" id="UP000001555"/>
    </source>
</evidence>
<dbReference type="Pfam" id="PF00176">
    <property type="entry name" value="SNF2-rel_dom"/>
    <property type="match status" value="1"/>
</dbReference>
<comment type="domain">
    <text evidence="11">The DBINO region is involved in binding to DNA.</text>
</comment>